<dbReference type="AlphaFoldDB" id="A0A9X5GSL6"/>
<proteinExistence type="predicted"/>
<dbReference type="EMBL" id="QZDT01000016">
    <property type="protein sequence ID" value="NBJ93191.1"/>
    <property type="molecule type" value="Genomic_DNA"/>
</dbReference>
<evidence type="ECO:0000259" key="3">
    <source>
        <dbReference type="Pfam" id="PF18989"/>
    </source>
</evidence>
<keyword evidence="5" id="KW-1185">Reference proteome</keyword>
<keyword evidence="2" id="KW-0472">Membrane</keyword>
<reference evidence="4" key="1">
    <citation type="submission" date="2018-09" db="EMBL/GenBank/DDBJ databases">
        <title>Murine metabolic-syndrome-specific gut microbial biobank.</title>
        <authorList>
            <person name="Liu C."/>
        </authorList>
    </citation>
    <scope>NUCLEOTIDE SEQUENCE</scope>
    <source>
        <strain evidence="4">D42-62</strain>
    </source>
</reference>
<feature type="region of interest" description="Disordered" evidence="1">
    <location>
        <begin position="1"/>
        <end position="47"/>
    </location>
</feature>
<dbReference type="InterPro" id="IPR017853">
    <property type="entry name" value="GH"/>
</dbReference>
<feature type="transmembrane region" description="Helical" evidence="2">
    <location>
        <begin position="54"/>
        <end position="74"/>
    </location>
</feature>
<dbReference type="Proteomes" id="UP001154420">
    <property type="component" value="Unassembled WGS sequence"/>
</dbReference>
<gene>
    <name evidence="4" type="ORF">D5281_11435</name>
</gene>
<comment type="caution">
    <text evidence="4">The sequence shown here is derived from an EMBL/GenBank/DDBJ whole genome shotgun (WGS) entry which is preliminary data.</text>
</comment>
<dbReference type="SUPFAM" id="SSF51445">
    <property type="entry name" value="(Trans)glycosidases"/>
    <property type="match status" value="1"/>
</dbReference>
<accession>A0A9X5GSL6</accession>
<evidence type="ECO:0000256" key="1">
    <source>
        <dbReference type="SAM" id="MobiDB-lite"/>
    </source>
</evidence>
<evidence type="ECO:0000313" key="5">
    <source>
        <dbReference type="Proteomes" id="UP001154420"/>
    </source>
</evidence>
<dbReference type="OrthoDB" id="175224at2"/>
<sequence>MIFRTGKNEKPAEDKPVEEKKTKDSHAPGAGLFAKKRRPGKKDRKDTQKLVKRMTILMGLVLLAGGAAVSYLFLFRKEEPQQNVQKAPDIKEEIQVPEVEEEIGSDVTDHIVTAGGAVWESFKKRPAMMELPENAADFADITECVIDDSKRISVTLEGDGIPKSDDKYYYLFALNTYDNSIAEGADYLDRDYKNSSINLKTSLNYNLAGSRLYKKFVIAVKKDGEYVPVSTPSYITNPEAIARFGSVYQQPASKKGLLVDPNKLRGGELDDLGVKQAAYNIPVARLLGPTSSAAYPTIYYTYNGKTYSFNGQVVAEYDIVFGTLTAKGISTTAIILNNYSSAYSQLIHPQARGGGSAPYYMFNGAEESGVEYMAAVGSFLAERYSDNTHGRISNWIIANEINARKEWNHMAYTDIETYVEEYAKAFRVFYTAIKSVSSSARVYISIDQQWDRNIKNNTNYDGRDILDVFNRNITLKGNIDWGVAQHPYNVPLTEARTWQGSRYVEHSAGTSMITMANIEVLINYMKQEHFRDRNGEVRSILLSEQGYTSHAGEALQAAAFAYAYYKVAAYPEIDGFLLNRQTDAGEEVAQGLAFGLSDAGGRHKQIYDVFKYIDTSEHAAHTDFAKDIIGITSWNQIIR</sequence>
<dbReference type="InterPro" id="IPR043780">
    <property type="entry name" value="DUF5722"/>
</dbReference>
<keyword evidence="2" id="KW-0812">Transmembrane</keyword>
<protein>
    <recommendedName>
        <fullName evidence="3">DUF5722 domain-containing protein</fullName>
    </recommendedName>
</protein>
<feature type="domain" description="DUF5722" evidence="3">
    <location>
        <begin position="248"/>
        <end position="637"/>
    </location>
</feature>
<organism evidence="4 5">
    <name type="scientific">Parablautia muri</name>
    <dbReference type="NCBI Taxonomy" id="2320879"/>
    <lineage>
        <taxon>Bacteria</taxon>
        <taxon>Bacillati</taxon>
        <taxon>Bacillota</taxon>
        <taxon>Clostridia</taxon>
        <taxon>Lachnospirales</taxon>
        <taxon>Lachnospiraceae</taxon>
        <taxon>Parablautia</taxon>
    </lineage>
</organism>
<dbReference type="Pfam" id="PF18989">
    <property type="entry name" value="DUF5722"/>
    <property type="match status" value="1"/>
</dbReference>
<feature type="compositionally biased region" description="Basic and acidic residues" evidence="1">
    <location>
        <begin position="1"/>
        <end position="26"/>
    </location>
</feature>
<name>A0A9X5GSL6_9FIRM</name>
<dbReference type="Gene3D" id="3.20.20.80">
    <property type="entry name" value="Glycosidases"/>
    <property type="match status" value="1"/>
</dbReference>
<dbReference type="RefSeq" id="WP_160560297.1">
    <property type="nucleotide sequence ID" value="NZ_QZDT01000016.1"/>
</dbReference>
<evidence type="ECO:0000256" key="2">
    <source>
        <dbReference type="SAM" id="Phobius"/>
    </source>
</evidence>
<evidence type="ECO:0000313" key="4">
    <source>
        <dbReference type="EMBL" id="NBJ93191.1"/>
    </source>
</evidence>
<keyword evidence="2" id="KW-1133">Transmembrane helix</keyword>